<dbReference type="Gene3D" id="3.40.50.1000">
    <property type="entry name" value="HAD superfamily/HAD-like"/>
    <property type="match status" value="1"/>
</dbReference>
<evidence type="ECO:0000256" key="9">
    <source>
        <dbReference type="ARBA" id="ARBA00022840"/>
    </source>
</evidence>
<dbReference type="CDD" id="cd02079">
    <property type="entry name" value="P-type_ATPase_HM"/>
    <property type="match status" value="1"/>
</dbReference>
<dbReference type="SUPFAM" id="SSF81653">
    <property type="entry name" value="Calcium ATPase, transduction domain A"/>
    <property type="match status" value="1"/>
</dbReference>
<feature type="domain" description="HMA" evidence="16">
    <location>
        <begin position="94"/>
        <end position="160"/>
    </location>
</feature>
<dbReference type="InterPro" id="IPR044492">
    <property type="entry name" value="P_typ_ATPase_HD_dom"/>
</dbReference>
<keyword evidence="4 15" id="KW-1003">Cell membrane</keyword>
<evidence type="ECO:0000256" key="5">
    <source>
        <dbReference type="ARBA" id="ARBA00022553"/>
    </source>
</evidence>
<evidence type="ECO:0000256" key="13">
    <source>
        <dbReference type="ARBA" id="ARBA00023065"/>
    </source>
</evidence>
<dbReference type="PANTHER" id="PTHR43520">
    <property type="entry name" value="ATP7, ISOFORM B"/>
    <property type="match status" value="1"/>
</dbReference>
<dbReference type="NCBIfam" id="TIGR01525">
    <property type="entry name" value="ATPase-IB_hvy"/>
    <property type="match status" value="1"/>
</dbReference>
<dbReference type="NCBIfam" id="TIGR01494">
    <property type="entry name" value="ATPase_P-type"/>
    <property type="match status" value="1"/>
</dbReference>
<keyword evidence="8 15" id="KW-0547">Nucleotide-binding</keyword>
<dbReference type="SFLD" id="SFLDS00003">
    <property type="entry name" value="Haloacid_Dehalogenase"/>
    <property type="match status" value="1"/>
</dbReference>
<dbReference type="SFLD" id="SFLDF00027">
    <property type="entry name" value="p-type_atpase"/>
    <property type="match status" value="1"/>
</dbReference>
<dbReference type="NCBIfam" id="TIGR01511">
    <property type="entry name" value="ATPase-IB1_Cu"/>
    <property type="match status" value="1"/>
</dbReference>
<dbReference type="InterPro" id="IPR008250">
    <property type="entry name" value="ATPase_P-typ_transduc_dom_A_sf"/>
</dbReference>
<feature type="transmembrane region" description="Helical" evidence="15">
    <location>
        <begin position="459"/>
        <end position="479"/>
    </location>
</feature>
<comment type="subcellular location">
    <subcellularLocation>
        <location evidence="1">Cell membrane</location>
        <topology evidence="1">Multi-pass membrane protein</topology>
    </subcellularLocation>
</comment>
<dbReference type="RefSeq" id="WP_348944669.1">
    <property type="nucleotide sequence ID" value="NZ_CP157355.1"/>
</dbReference>
<dbReference type="SUPFAM" id="SSF56784">
    <property type="entry name" value="HAD-like"/>
    <property type="match status" value="1"/>
</dbReference>
<keyword evidence="10" id="KW-0460">Magnesium</keyword>
<keyword evidence="12 15" id="KW-1133">Transmembrane helix</keyword>
<keyword evidence="14 15" id="KW-0472">Membrane</keyword>
<dbReference type="InterPro" id="IPR021993">
    <property type="entry name" value="ATPase-cat-bd"/>
</dbReference>
<evidence type="ECO:0000256" key="15">
    <source>
        <dbReference type="RuleBase" id="RU362081"/>
    </source>
</evidence>
<dbReference type="InterPro" id="IPR059000">
    <property type="entry name" value="ATPase_P-type_domA"/>
</dbReference>
<evidence type="ECO:0000256" key="7">
    <source>
        <dbReference type="ARBA" id="ARBA00022723"/>
    </source>
</evidence>
<evidence type="ECO:0000256" key="10">
    <source>
        <dbReference type="ARBA" id="ARBA00022842"/>
    </source>
</evidence>
<dbReference type="SUPFAM" id="SSF55008">
    <property type="entry name" value="HMA, heavy metal-associated domain"/>
    <property type="match status" value="1"/>
</dbReference>
<dbReference type="InterPro" id="IPR036163">
    <property type="entry name" value="HMA_dom_sf"/>
</dbReference>
<evidence type="ECO:0000256" key="14">
    <source>
        <dbReference type="ARBA" id="ARBA00023136"/>
    </source>
</evidence>
<dbReference type="InterPro" id="IPR027256">
    <property type="entry name" value="P-typ_ATPase_IB"/>
</dbReference>
<evidence type="ECO:0000259" key="16">
    <source>
        <dbReference type="PROSITE" id="PS50846"/>
    </source>
</evidence>
<keyword evidence="9 15" id="KW-0067">ATP-binding</keyword>
<dbReference type="Gene3D" id="3.30.70.100">
    <property type="match status" value="1"/>
</dbReference>
<evidence type="ECO:0000256" key="6">
    <source>
        <dbReference type="ARBA" id="ARBA00022692"/>
    </source>
</evidence>
<dbReference type="InterPro" id="IPR018303">
    <property type="entry name" value="ATPase_P-typ_P_site"/>
</dbReference>
<feature type="transmembrane region" description="Helical" evidence="15">
    <location>
        <begin position="214"/>
        <end position="235"/>
    </location>
</feature>
<dbReference type="InterPro" id="IPR023214">
    <property type="entry name" value="HAD_sf"/>
</dbReference>
<protein>
    <submittedName>
        <fullName evidence="17">Heavy metal translocating P-type ATPase</fullName>
    </submittedName>
</protein>
<dbReference type="GO" id="GO:0043682">
    <property type="term" value="F:P-type divalent copper transporter activity"/>
    <property type="evidence" value="ECO:0007669"/>
    <property type="project" value="TreeGrafter"/>
</dbReference>
<dbReference type="Gene3D" id="2.70.150.10">
    <property type="entry name" value="Calcium-transporting ATPase, cytoplasmic transduction domain A"/>
    <property type="match status" value="1"/>
</dbReference>
<keyword evidence="7 15" id="KW-0479">Metal-binding</keyword>
<dbReference type="InterPro" id="IPR036412">
    <property type="entry name" value="HAD-like_sf"/>
</dbReference>
<name>A0AAU7F9C0_9NEIS</name>
<evidence type="ECO:0000256" key="2">
    <source>
        <dbReference type="ARBA" id="ARBA00006024"/>
    </source>
</evidence>
<dbReference type="PROSITE" id="PS50846">
    <property type="entry name" value="HMA_2"/>
    <property type="match status" value="1"/>
</dbReference>
<dbReference type="Pfam" id="PF00403">
    <property type="entry name" value="HMA"/>
    <property type="match status" value="1"/>
</dbReference>
<sequence length="813" mass="88322">MSANNPCFHCGNDCPDPAQFSILYRQVNQAACCAGCKAVAETILASGLESYYEQRTENASRSEPLPIEIREQLQLYDDQYLQTDFVQQLADDTREASLILEGISCAACIWLNEQHLAKLPGVISASINYSTYRARVRWDEKQVKLSTILQHIAAIGYRAHPYDHERHEAQWQSERKSALLRLWVAGLSMMQVMMFVVPMYMAPDGEIEAVWLTMMHWSSAILTLPVVLYSCWPFYQNSWRELKHGRAGMDLPVSIGVVAAFTASLYALITEHGEIYFDSVSMFVFLLLGGRYLELKARRRAGAAAEMLVKLVPAFAHRISHDKSVHEMPVHRLHAGDLILAKAGETIPVDGVVLDGESEVNEAMLSGESRPISKKSGSAVIAGSLNLMSALTIEVKAVGNNTRLGSMVRLLDQALQHKPRLAQLADQVAGWFVLGLLLAAAGCYWYWSIHDPVHALPYTVAVLVISCPCALSLATPAALTAATGHLAQIGLLTTRGNSLENLAKISDIVFDKTGTLTFGEPRLVKVIPLAAFADEALALACALEAQSEHPIAKAFAAQKSPSLGSNIVSEFKNHPGGGISGKVNGESYWLGSIDFIRQALGFHEPECTKAHQQEGTLIYLADETAIAAAFVLADQLRPEAHGLIKRLQQSGYRVHLLSGDQLPIVNQVAEQLGITQLRAAASPEAKVAYIQALQSKGHRVLMLGDGVNDTPVLALANVSIAMGGGVDIAHAAGDMVLLNNQLSALPRSLELAKKCRHIIRENLAWALIYNLIALPIALAGLVTPWLASLGMALSSLCVVLNALRLLGKQQKAE</sequence>
<dbReference type="Pfam" id="PF12156">
    <property type="entry name" value="ATPase-cat_bd"/>
    <property type="match status" value="1"/>
</dbReference>
<feature type="transmembrane region" description="Helical" evidence="15">
    <location>
        <begin position="763"/>
        <end position="782"/>
    </location>
</feature>
<dbReference type="FunFam" id="2.70.150.10:FF:000002">
    <property type="entry name" value="Copper-transporting ATPase 1, putative"/>
    <property type="match status" value="1"/>
</dbReference>
<feature type="transmembrane region" description="Helical" evidence="15">
    <location>
        <begin position="275"/>
        <end position="293"/>
    </location>
</feature>
<feature type="transmembrane region" description="Helical" evidence="15">
    <location>
        <begin position="428"/>
        <end position="447"/>
    </location>
</feature>
<dbReference type="GO" id="GO:0005886">
    <property type="term" value="C:plasma membrane"/>
    <property type="evidence" value="ECO:0007669"/>
    <property type="project" value="UniProtKB-SubCell"/>
</dbReference>
<dbReference type="InterPro" id="IPR023299">
    <property type="entry name" value="ATPase_P-typ_cyto_dom_N"/>
</dbReference>
<dbReference type="PROSITE" id="PS00154">
    <property type="entry name" value="ATPASE_E1_E2"/>
    <property type="match status" value="1"/>
</dbReference>
<dbReference type="PRINTS" id="PR00119">
    <property type="entry name" value="CATATPASE"/>
</dbReference>
<dbReference type="Pfam" id="PF00702">
    <property type="entry name" value="Hydrolase"/>
    <property type="match status" value="1"/>
</dbReference>
<dbReference type="GO" id="GO:0055070">
    <property type="term" value="P:copper ion homeostasis"/>
    <property type="evidence" value="ECO:0007669"/>
    <property type="project" value="TreeGrafter"/>
</dbReference>
<feature type="transmembrane region" description="Helical" evidence="15">
    <location>
        <begin position="182"/>
        <end position="202"/>
    </location>
</feature>
<dbReference type="PANTHER" id="PTHR43520:SF5">
    <property type="entry name" value="CATION-TRANSPORTING P-TYPE ATPASE-RELATED"/>
    <property type="match status" value="1"/>
</dbReference>
<accession>A0AAU7F9C0</accession>
<comment type="similarity">
    <text evidence="2 15">Belongs to the cation transport ATPase (P-type) (TC 3.A.3) family. Type IB subfamily.</text>
</comment>
<keyword evidence="3" id="KW-0813">Transport</keyword>
<dbReference type="SFLD" id="SFLDG00002">
    <property type="entry name" value="C1.7:_P-type_atpase_like"/>
    <property type="match status" value="1"/>
</dbReference>
<evidence type="ECO:0000256" key="1">
    <source>
        <dbReference type="ARBA" id="ARBA00004651"/>
    </source>
</evidence>
<keyword evidence="5" id="KW-0597">Phosphoprotein</keyword>
<dbReference type="InterPro" id="IPR006121">
    <property type="entry name" value="HMA_dom"/>
</dbReference>
<evidence type="ECO:0000256" key="12">
    <source>
        <dbReference type="ARBA" id="ARBA00022989"/>
    </source>
</evidence>
<dbReference type="AlphaFoldDB" id="A0AAU7F9C0"/>
<evidence type="ECO:0000313" key="17">
    <source>
        <dbReference type="EMBL" id="XBM00313.1"/>
    </source>
</evidence>
<gene>
    <name evidence="17" type="ORF">ABHF33_14835</name>
</gene>
<dbReference type="Gene3D" id="3.40.1110.10">
    <property type="entry name" value="Calcium-transporting ATPase, cytoplasmic domain N"/>
    <property type="match status" value="1"/>
</dbReference>
<proteinExistence type="inferred from homology"/>
<organism evidence="17">
    <name type="scientific">Chitinibacter mangrovi</name>
    <dbReference type="NCBI Taxonomy" id="3153927"/>
    <lineage>
        <taxon>Bacteria</taxon>
        <taxon>Pseudomonadati</taxon>
        <taxon>Pseudomonadota</taxon>
        <taxon>Betaproteobacteria</taxon>
        <taxon>Neisseriales</taxon>
        <taxon>Chitinibacteraceae</taxon>
        <taxon>Chitinibacter</taxon>
    </lineage>
</organism>
<dbReference type="GO" id="GO:0005507">
    <property type="term" value="F:copper ion binding"/>
    <property type="evidence" value="ECO:0007669"/>
    <property type="project" value="TreeGrafter"/>
</dbReference>
<keyword evidence="11" id="KW-1278">Translocase</keyword>
<evidence type="ECO:0000256" key="4">
    <source>
        <dbReference type="ARBA" id="ARBA00022475"/>
    </source>
</evidence>
<evidence type="ECO:0000256" key="8">
    <source>
        <dbReference type="ARBA" id="ARBA00022741"/>
    </source>
</evidence>
<dbReference type="InterPro" id="IPR001757">
    <property type="entry name" value="P_typ_ATPase"/>
</dbReference>
<dbReference type="GO" id="GO:0005524">
    <property type="term" value="F:ATP binding"/>
    <property type="evidence" value="ECO:0007669"/>
    <property type="project" value="UniProtKB-UniRule"/>
</dbReference>
<dbReference type="GO" id="GO:0016887">
    <property type="term" value="F:ATP hydrolysis activity"/>
    <property type="evidence" value="ECO:0007669"/>
    <property type="project" value="InterPro"/>
</dbReference>
<keyword evidence="13" id="KW-0406">Ion transport</keyword>
<dbReference type="Pfam" id="PF00122">
    <property type="entry name" value="E1-E2_ATPase"/>
    <property type="match status" value="1"/>
</dbReference>
<reference evidence="17" key="1">
    <citation type="submission" date="2024-05" db="EMBL/GenBank/DDBJ databases">
        <authorList>
            <person name="Yang L."/>
            <person name="Pan L."/>
        </authorList>
    </citation>
    <scope>NUCLEOTIDE SEQUENCE</scope>
    <source>
        <strain evidence="17">FCG-7</strain>
    </source>
</reference>
<keyword evidence="6 15" id="KW-0812">Transmembrane</keyword>
<feature type="transmembrane region" description="Helical" evidence="15">
    <location>
        <begin position="247"/>
        <end position="269"/>
    </location>
</feature>
<evidence type="ECO:0000256" key="11">
    <source>
        <dbReference type="ARBA" id="ARBA00022967"/>
    </source>
</evidence>
<dbReference type="EMBL" id="CP157355">
    <property type="protein sequence ID" value="XBM00313.1"/>
    <property type="molecule type" value="Genomic_DNA"/>
</dbReference>
<feature type="transmembrane region" description="Helical" evidence="15">
    <location>
        <begin position="788"/>
        <end position="807"/>
    </location>
</feature>
<evidence type="ECO:0000256" key="3">
    <source>
        <dbReference type="ARBA" id="ARBA00022448"/>
    </source>
</evidence>
<dbReference type="InterPro" id="IPR023298">
    <property type="entry name" value="ATPase_P-typ_TM_dom_sf"/>
</dbReference>
<dbReference type="KEGG" id="cmav:ABHF33_14835"/>
<dbReference type="SUPFAM" id="SSF81665">
    <property type="entry name" value="Calcium ATPase, transmembrane domain M"/>
    <property type="match status" value="1"/>
</dbReference>